<dbReference type="Gene3D" id="3.10.180.10">
    <property type="entry name" value="2,3-Dihydroxybiphenyl 1,2-Dioxygenase, domain 1"/>
    <property type="match status" value="1"/>
</dbReference>
<dbReference type="RefSeq" id="WP_165182365.1">
    <property type="nucleotide sequence ID" value="NZ_JAAKZI010000019.1"/>
</dbReference>
<dbReference type="SUPFAM" id="SSF54593">
    <property type="entry name" value="Glyoxalase/Bleomycin resistance protein/Dihydroxybiphenyl dioxygenase"/>
    <property type="match status" value="1"/>
</dbReference>
<protein>
    <submittedName>
        <fullName evidence="2">Glyoxalase</fullName>
    </submittedName>
</protein>
<name>A0ABX0DFI1_9MICC</name>
<dbReference type="InterPro" id="IPR029068">
    <property type="entry name" value="Glyas_Bleomycin-R_OHBP_Dase"/>
</dbReference>
<proteinExistence type="predicted"/>
<accession>A0ABX0DFI1</accession>
<dbReference type="InterPro" id="IPR037523">
    <property type="entry name" value="VOC_core"/>
</dbReference>
<organism evidence="2 3">
    <name type="scientific">Arthrobacter silviterrae</name>
    <dbReference type="NCBI Taxonomy" id="2026658"/>
    <lineage>
        <taxon>Bacteria</taxon>
        <taxon>Bacillati</taxon>
        <taxon>Actinomycetota</taxon>
        <taxon>Actinomycetes</taxon>
        <taxon>Micrococcales</taxon>
        <taxon>Micrococcaceae</taxon>
        <taxon>Arthrobacter</taxon>
    </lineage>
</organism>
<evidence type="ECO:0000259" key="1">
    <source>
        <dbReference type="PROSITE" id="PS51819"/>
    </source>
</evidence>
<comment type="caution">
    <text evidence="2">The sequence shown here is derived from an EMBL/GenBank/DDBJ whole genome shotgun (WGS) entry which is preliminary data.</text>
</comment>
<evidence type="ECO:0000313" key="2">
    <source>
        <dbReference type="EMBL" id="NGN84144.1"/>
    </source>
</evidence>
<feature type="domain" description="VOC" evidence="1">
    <location>
        <begin position="28"/>
        <end position="152"/>
    </location>
</feature>
<gene>
    <name evidence="2" type="ORF">G6N77_11835</name>
</gene>
<dbReference type="Proteomes" id="UP000479226">
    <property type="component" value="Unassembled WGS sequence"/>
</dbReference>
<sequence length="155" mass="16193">MDVGGPVPVVGPAAVVGPAETPPPSRGRLHHVEIWVQDYLRAKSSLGWLLDRLGYTLESEWGHGGSWQGAGEYIVLEAGADVSGPHERQHAGLNHLAFAAGPASAVETLAAAALGHGWALMFPDRHPYAGGSGHWAAYLENADGFEVELVAGSEA</sequence>
<reference evidence="2 3" key="1">
    <citation type="submission" date="2020-02" db="EMBL/GenBank/DDBJ databases">
        <title>Genome sequence of the type strain DSM 27180 of Arthrobacter silviterrae.</title>
        <authorList>
            <person name="Gao J."/>
            <person name="Sun J."/>
        </authorList>
    </citation>
    <scope>NUCLEOTIDE SEQUENCE [LARGE SCALE GENOMIC DNA]</scope>
    <source>
        <strain evidence="2 3">DSM 27180</strain>
    </source>
</reference>
<dbReference type="Pfam" id="PF13669">
    <property type="entry name" value="Glyoxalase_4"/>
    <property type="match status" value="1"/>
</dbReference>
<dbReference type="EMBL" id="JAAKZI010000019">
    <property type="protein sequence ID" value="NGN84144.1"/>
    <property type="molecule type" value="Genomic_DNA"/>
</dbReference>
<keyword evidence="3" id="KW-1185">Reference proteome</keyword>
<evidence type="ECO:0000313" key="3">
    <source>
        <dbReference type="Proteomes" id="UP000479226"/>
    </source>
</evidence>
<dbReference type="PROSITE" id="PS51819">
    <property type="entry name" value="VOC"/>
    <property type="match status" value="1"/>
</dbReference>